<reference evidence="2" key="1">
    <citation type="journal article" date="2021" name="Front. Microbiol.">
        <title>Comprehensive Comparative Genomics and Phenotyping of Methylobacterium Species.</title>
        <authorList>
            <person name="Alessa O."/>
            <person name="Ogura Y."/>
            <person name="Fujitani Y."/>
            <person name="Takami H."/>
            <person name="Hayashi T."/>
            <person name="Sahin N."/>
            <person name="Tani A."/>
        </authorList>
    </citation>
    <scope>NUCLEOTIDE SEQUENCE</scope>
    <source>
        <strain evidence="2">DSM 23674</strain>
    </source>
</reference>
<organism evidence="2 3">
    <name type="scientific">Methylobacterium thuringiense</name>
    <dbReference type="NCBI Taxonomy" id="1003091"/>
    <lineage>
        <taxon>Bacteria</taxon>
        <taxon>Pseudomonadati</taxon>
        <taxon>Pseudomonadota</taxon>
        <taxon>Alphaproteobacteria</taxon>
        <taxon>Hyphomicrobiales</taxon>
        <taxon>Methylobacteriaceae</taxon>
        <taxon>Methylobacterium</taxon>
    </lineage>
</organism>
<feature type="region of interest" description="Disordered" evidence="1">
    <location>
        <begin position="179"/>
        <end position="198"/>
    </location>
</feature>
<comment type="caution">
    <text evidence="2">The sequence shown here is derived from an EMBL/GenBank/DDBJ whole genome shotgun (WGS) entry which is preliminary data.</text>
</comment>
<keyword evidence="3" id="KW-1185">Reference proteome</keyword>
<dbReference type="Proteomes" id="UP001055101">
    <property type="component" value="Unassembled WGS sequence"/>
</dbReference>
<dbReference type="RefSeq" id="WP_238232184.1">
    <property type="nucleotide sequence ID" value="NZ_BPRA01000011.1"/>
</dbReference>
<gene>
    <name evidence="2" type="ORF">EKPJFOCH_2682</name>
</gene>
<evidence type="ECO:0000313" key="3">
    <source>
        <dbReference type="Proteomes" id="UP001055101"/>
    </source>
</evidence>
<protein>
    <submittedName>
        <fullName evidence="2">Uncharacterized protein</fullName>
    </submittedName>
</protein>
<evidence type="ECO:0000313" key="2">
    <source>
        <dbReference type="EMBL" id="GJE56183.1"/>
    </source>
</evidence>
<evidence type="ECO:0000256" key="1">
    <source>
        <dbReference type="SAM" id="MobiDB-lite"/>
    </source>
</evidence>
<reference evidence="2" key="2">
    <citation type="submission" date="2021-08" db="EMBL/GenBank/DDBJ databases">
        <authorList>
            <person name="Tani A."/>
            <person name="Ola A."/>
            <person name="Ogura Y."/>
            <person name="Katsura K."/>
            <person name="Hayashi T."/>
        </authorList>
    </citation>
    <scope>NUCLEOTIDE SEQUENCE</scope>
    <source>
        <strain evidence="2">DSM 23674</strain>
    </source>
</reference>
<sequence>MLLSIMLCALPPLSRTQRARYQVLVQPPIFALPQCRSRRRAALAAFALAWSSPLRAEPEPTAPACYPTAGGALEICRSGGEPEGVLYAPPPCRFGYGVQIIRLKARNAPGPLQVVFHAEPVRDGGKASKNGACEADLRATDPAAGGSVRTGRLAEQLAGAMPPTEYRFWGAAAREEVRKGRSRRRGRRGREAGSEAVRPVAAMREGSGARDPMTVAGRDWAGDDYQYVFMIATEAVEDNRRHVLIQARTLDFEAFDVLHRADGQVQPGWTPFGDRANARIGRGRRPEPPALAPVLDEAGKPIVGNCSGQGFDTQGLVGSISVSNQVYHYFYTDVLPADCAEPAARRRLGLYLRTSRDVSVEKAWSPPQTVLEALPPDTLVRVGKAKGMERWVMAYSCYRPANAAGGPVADICLHYTADLSPAAFRELPLFAEPARAARSPSHLGLRSGGDGGGRYGRDGFFWMTDRYGNVDTPAAYPTKGGFLTWLDRLAPRSDGSAGSSLYGRPVYWSTWTVRSRSL</sequence>
<accession>A0ABQ4TQR5</accession>
<dbReference type="EMBL" id="BPRA01000011">
    <property type="protein sequence ID" value="GJE56183.1"/>
    <property type="molecule type" value="Genomic_DNA"/>
</dbReference>
<name>A0ABQ4TQR5_9HYPH</name>
<proteinExistence type="predicted"/>